<evidence type="ECO:0000313" key="2">
    <source>
        <dbReference type="EMBL" id="MDN5205043.1"/>
    </source>
</evidence>
<dbReference type="SUPFAM" id="SSF51182">
    <property type="entry name" value="RmlC-like cupins"/>
    <property type="match status" value="1"/>
</dbReference>
<accession>A0ABT8KY29</accession>
<dbReference type="PANTHER" id="PTHR37694:SF1">
    <property type="entry name" value="SLR8022 PROTEIN"/>
    <property type="match status" value="1"/>
</dbReference>
<dbReference type="Gene3D" id="2.60.120.10">
    <property type="entry name" value="Jelly Rolls"/>
    <property type="match status" value="1"/>
</dbReference>
<dbReference type="InterPro" id="IPR013096">
    <property type="entry name" value="Cupin_2"/>
</dbReference>
<evidence type="ECO:0000313" key="3">
    <source>
        <dbReference type="Proteomes" id="UP001172082"/>
    </source>
</evidence>
<feature type="domain" description="Cupin type-2" evidence="1">
    <location>
        <begin position="33"/>
        <end position="97"/>
    </location>
</feature>
<comment type="caution">
    <text evidence="2">The sequence shown here is derived from an EMBL/GenBank/DDBJ whole genome shotgun (WGS) entry which is preliminary data.</text>
</comment>
<dbReference type="PANTHER" id="PTHR37694">
    <property type="entry name" value="SLR8022 PROTEIN"/>
    <property type="match status" value="1"/>
</dbReference>
<dbReference type="InterPro" id="IPR014710">
    <property type="entry name" value="RmlC-like_jellyroll"/>
</dbReference>
<keyword evidence="3" id="KW-1185">Reference proteome</keyword>
<dbReference type="RefSeq" id="WP_346755067.1">
    <property type="nucleotide sequence ID" value="NZ_JAUJEA010000014.1"/>
</dbReference>
<dbReference type="CDD" id="cd02230">
    <property type="entry name" value="cupin_HP0902-like"/>
    <property type="match status" value="1"/>
</dbReference>
<dbReference type="EMBL" id="JAUJEA010000014">
    <property type="protein sequence ID" value="MDN5205043.1"/>
    <property type="molecule type" value="Genomic_DNA"/>
</dbReference>
<evidence type="ECO:0000259" key="1">
    <source>
        <dbReference type="Pfam" id="PF07883"/>
    </source>
</evidence>
<name>A0ABT8KY29_9BACT</name>
<dbReference type="Pfam" id="PF07883">
    <property type="entry name" value="Cupin_2"/>
    <property type="match status" value="1"/>
</dbReference>
<dbReference type="Proteomes" id="UP001172082">
    <property type="component" value="Unassembled WGS sequence"/>
</dbReference>
<protein>
    <submittedName>
        <fullName evidence="2">Cupin domain-containing protein</fullName>
    </submittedName>
</protein>
<gene>
    <name evidence="2" type="ORF">QQ008_26880</name>
</gene>
<reference evidence="2" key="1">
    <citation type="submission" date="2023-06" db="EMBL/GenBank/DDBJ databases">
        <title>Genomic of Parafulvivirga corallium.</title>
        <authorList>
            <person name="Wang G."/>
        </authorList>
    </citation>
    <scope>NUCLEOTIDE SEQUENCE</scope>
    <source>
        <strain evidence="2">BMA10</strain>
    </source>
</reference>
<proteinExistence type="predicted"/>
<organism evidence="2 3">
    <name type="scientific">Splendidivirga corallicola</name>
    <dbReference type="NCBI Taxonomy" id="3051826"/>
    <lineage>
        <taxon>Bacteria</taxon>
        <taxon>Pseudomonadati</taxon>
        <taxon>Bacteroidota</taxon>
        <taxon>Cytophagia</taxon>
        <taxon>Cytophagales</taxon>
        <taxon>Splendidivirgaceae</taxon>
        <taxon>Splendidivirga</taxon>
    </lineage>
</organism>
<sequence length="98" mass="11208">MEKGKNLLSELPYQEKIRNIDIHKKEGVRVNMIAFPEGTELKPHISLVDVLVIVLEGEAEVEMQGKKYSLAPLDYIKFPADVKHSVKAKTEFKMLMIK</sequence>
<dbReference type="InterPro" id="IPR011051">
    <property type="entry name" value="RmlC_Cupin_sf"/>
</dbReference>